<evidence type="ECO:0008006" key="6">
    <source>
        <dbReference type="Google" id="ProtNLM"/>
    </source>
</evidence>
<dbReference type="InterPro" id="IPR051159">
    <property type="entry name" value="Hexapeptide_acetyltransf"/>
</dbReference>
<dbReference type="PANTHER" id="PTHR23416:SF23">
    <property type="entry name" value="ACETYLTRANSFERASE C18B11.09C-RELATED"/>
    <property type="match status" value="1"/>
</dbReference>
<keyword evidence="2" id="KW-0808">Transferase</keyword>
<evidence type="ECO:0000313" key="4">
    <source>
        <dbReference type="EMBL" id="GAA3979638.1"/>
    </source>
</evidence>
<reference evidence="5" key="1">
    <citation type="journal article" date="2019" name="Int. J. Syst. Evol. Microbiol.">
        <title>The Global Catalogue of Microorganisms (GCM) 10K type strain sequencing project: providing services to taxonomists for standard genome sequencing and annotation.</title>
        <authorList>
            <consortium name="The Broad Institute Genomics Platform"/>
            <consortium name="The Broad Institute Genome Sequencing Center for Infectious Disease"/>
            <person name="Wu L."/>
            <person name="Ma J."/>
        </authorList>
    </citation>
    <scope>NUCLEOTIDE SEQUENCE [LARGE SCALE GENOMIC DNA]</scope>
    <source>
        <strain evidence="5">JCM 17027</strain>
    </source>
</reference>
<dbReference type="SUPFAM" id="SSF51161">
    <property type="entry name" value="Trimeric LpxA-like enzymes"/>
    <property type="match status" value="1"/>
</dbReference>
<evidence type="ECO:0000256" key="1">
    <source>
        <dbReference type="ARBA" id="ARBA00007274"/>
    </source>
</evidence>
<proteinExistence type="inferred from homology"/>
<dbReference type="PANTHER" id="PTHR23416">
    <property type="entry name" value="SIALIC ACID SYNTHASE-RELATED"/>
    <property type="match status" value="1"/>
</dbReference>
<name>A0ABP7QC35_9ACTN</name>
<evidence type="ECO:0000256" key="3">
    <source>
        <dbReference type="ARBA" id="ARBA00022737"/>
    </source>
</evidence>
<dbReference type="InterPro" id="IPR018357">
    <property type="entry name" value="Hexapep_transf_CS"/>
</dbReference>
<sequence>MPLQGRDPLGDRLLADPQLVGRSLELAGLGDGHERPQHFNIHASTLLPQLLVVSGVVRGCLIECSARWWGQRMSTRTEQVMHVQTPEFSRHVERIVEVTDATSRLNVLPFSDSEGRAELLSVVFGGPLPESVTIYPPFFTECGLNTTFGENVFVNQGCTFMDKGGIRVGSGVMIAPKVSLITGGHPLPLAERREYLSFAPIVIGEDVWIGTAAVITQGVTIGAGAVVAAGAVVTRDVPAGTVVAGVPARVLKTID</sequence>
<dbReference type="InterPro" id="IPR011004">
    <property type="entry name" value="Trimer_LpxA-like_sf"/>
</dbReference>
<dbReference type="InterPro" id="IPR001451">
    <property type="entry name" value="Hexapep"/>
</dbReference>
<keyword evidence="3" id="KW-0677">Repeat</keyword>
<dbReference type="Gene3D" id="2.160.10.10">
    <property type="entry name" value="Hexapeptide repeat proteins"/>
    <property type="match status" value="1"/>
</dbReference>
<protein>
    <recommendedName>
        <fullName evidence="6">Acetyltransferase</fullName>
    </recommendedName>
</protein>
<gene>
    <name evidence="4" type="ORF">GCM10022384_31340</name>
</gene>
<dbReference type="EMBL" id="BAABCQ010000053">
    <property type="protein sequence ID" value="GAA3979638.1"/>
    <property type="molecule type" value="Genomic_DNA"/>
</dbReference>
<evidence type="ECO:0000313" key="5">
    <source>
        <dbReference type="Proteomes" id="UP001500034"/>
    </source>
</evidence>
<comment type="similarity">
    <text evidence="1">Belongs to the transferase hexapeptide repeat family.</text>
</comment>
<dbReference type="PROSITE" id="PS00101">
    <property type="entry name" value="HEXAPEP_TRANSFERASES"/>
    <property type="match status" value="1"/>
</dbReference>
<evidence type="ECO:0000256" key="2">
    <source>
        <dbReference type="ARBA" id="ARBA00022679"/>
    </source>
</evidence>
<dbReference type="Proteomes" id="UP001500034">
    <property type="component" value="Unassembled WGS sequence"/>
</dbReference>
<dbReference type="Pfam" id="PF00132">
    <property type="entry name" value="Hexapep"/>
    <property type="match status" value="1"/>
</dbReference>
<organism evidence="4 5">
    <name type="scientific">Streptomyces marokkonensis</name>
    <dbReference type="NCBI Taxonomy" id="324855"/>
    <lineage>
        <taxon>Bacteria</taxon>
        <taxon>Bacillati</taxon>
        <taxon>Actinomycetota</taxon>
        <taxon>Actinomycetes</taxon>
        <taxon>Kitasatosporales</taxon>
        <taxon>Streptomycetaceae</taxon>
        <taxon>Streptomyces</taxon>
    </lineage>
</organism>
<keyword evidence="5" id="KW-1185">Reference proteome</keyword>
<comment type="caution">
    <text evidence="4">The sequence shown here is derived from an EMBL/GenBank/DDBJ whole genome shotgun (WGS) entry which is preliminary data.</text>
</comment>
<accession>A0ABP7QC35</accession>